<gene>
    <name evidence="10" type="ORF">CHIRRI_LOCUS341</name>
</gene>
<dbReference type="PANTHER" id="PTHR43038">
    <property type="entry name" value="ATP-BINDING CASSETTE, SUB-FAMILY H, MEMBER 1"/>
    <property type="match status" value="1"/>
</dbReference>
<dbReference type="InterPro" id="IPR013525">
    <property type="entry name" value="ABC2_TM"/>
</dbReference>
<dbReference type="PROSITE" id="PS51012">
    <property type="entry name" value="ABC_TM2"/>
    <property type="match status" value="1"/>
</dbReference>
<sequence>MNIVEVRNAYKFYGKKKSDHRTVLNQLNLTVSPGSIYGLMGASGCGKTTLLSCIIGMIPLESGRIDVFGKEITHFSLQKNGKRIGYMPQEMALVSDLTVKETIYYFGKIFQMDSDKLRDRYDMLHKLLELPPGDQLIQECSGGQQRRVSFASSMIHDPELLILDEPTVGLDPILREKIWNFILNITRTSKLAIIITTHYIEEARLADRIGLMRNGILLAEDSPSNVMNRMNVDNLEEAFLRLCLRKGVSDEVEDNTQEIIIEDNKNNNNELEMQQTITHRNLKDDKIDNHKKDDDEEDSNMRWRWQIIYAMIIKNILQIKRQPVAIVYLMFLPILQLYLIRYSIGRNPEGLKIGIVDDEILNHQECQVPGLVNAYAEGYTCEVNLISCRFLEKLTDDVGEKVFYTAFDDAFRDAKLGKLSAIIYFDANFTESYDEIKRYPDEAGPQTWKNSVIKVYMDQTDLQIQTFLQRRLYDVYKSYSESILSDCRLPTNLEGIPIVFEEPIFGSLKSDFQPSMVPAFVILSLFNVTASLTVAAFVAERKEGFWNRTLLAGVSTVEMMASHIAINLAVQLLQITEMMIMVYIYYDSHHYGSYGLIVILLLLVGISGLFFGVYISCICTEIMQSHILLLGITQPITVLSGMFWPVEGMPLVLKIISLITPTTYPGISLLNIIQKGYTLADSSVFLGFIVSSSWVILLSYFGLRTLRKKKFSRNT</sequence>
<evidence type="ECO:0000313" key="11">
    <source>
        <dbReference type="Proteomes" id="UP001153620"/>
    </source>
</evidence>
<organism evidence="10 11">
    <name type="scientific">Chironomus riparius</name>
    <dbReference type="NCBI Taxonomy" id="315576"/>
    <lineage>
        <taxon>Eukaryota</taxon>
        <taxon>Metazoa</taxon>
        <taxon>Ecdysozoa</taxon>
        <taxon>Arthropoda</taxon>
        <taxon>Hexapoda</taxon>
        <taxon>Insecta</taxon>
        <taxon>Pterygota</taxon>
        <taxon>Neoptera</taxon>
        <taxon>Endopterygota</taxon>
        <taxon>Diptera</taxon>
        <taxon>Nematocera</taxon>
        <taxon>Chironomoidea</taxon>
        <taxon>Chironomidae</taxon>
        <taxon>Chironominae</taxon>
        <taxon>Chironomus</taxon>
    </lineage>
</organism>
<dbReference type="CDD" id="cd03230">
    <property type="entry name" value="ABC_DR_subfamily_A"/>
    <property type="match status" value="1"/>
</dbReference>
<dbReference type="PROSITE" id="PS00211">
    <property type="entry name" value="ABC_TRANSPORTER_1"/>
    <property type="match status" value="1"/>
</dbReference>
<evidence type="ECO:0000256" key="1">
    <source>
        <dbReference type="ARBA" id="ARBA00004141"/>
    </source>
</evidence>
<dbReference type="PANTHER" id="PTHR43038:SF2">
    <property type="entry name" value="RH61964P"/>
    <property type="match status" value="1"/>
</dbReference>
<dbReference type="SUPFAM" id="SSF52540">
    <property type="entry name" value="P-loop containing nucleoside triphosphate hydrolases"/>
    <property type="match status" value="1"/>
</dbReference>
<keyword evidence="3" id="KW-0547">Nucleotide-binding</keyword>
<evidence type="ECO:0000313" key="10">
    <source>
        <dbReference type="EMBL" id="CAG9797342.1"/>
    </source>
</evidence>
<evidence type="ECO:0000256" key="3">
    <source>
        <dbReference type="ARBA" id="ARBA00022741"/>
    </source>
</evidence>
<feature type="transmembrane region" description="Helical" evidence="7">
    <location>
        <begin position="627"/>
        <end position="644"/>
    </location>
</feature>
<comment type="subcellular location">
    <subcellularLocation>
        <location evidence="1">Membrane</location>
        <topology evidence="1">Multi-pass membrane protein</topology>
    </subcellularLocation>
</comment>
<feature type="transmembrane region" description="Helical" evidence="7">
    <location>
        <begin position="593"/>
        <end position="615"/>
    </location>
</feature>
<dbReference type="Proteomes" id="UP001153620">
    <property type="component" value="Chromosome 1"/>
</dbReference>
<dbReference type="SMART" id="SM00382">
    <property type="entry name" value="AAA"/>
    <property type="match status" value="1"/>
</dbReference>
<dbReference type="InterPro" id="IPR003593">
    <property type="entry name" value="AAA+_ATPase"/>
</dbReference>
<dbReference type="InterPro" id="IPR027417">
    <property type="entry name" value="P-loop_NTPase"/>
</dbReference>
<protein>
    <submittedName>
        <fullName evidence="10">Uncharacterized protein</fullName>
    </submittedName>
</protein>
<dbReference type="GO" id="GO:0016020">
    <property type="term" value="C:membrane"/>
    <property type="evidence" value="ECO:0007669"/>
    <property type="project" value="UniProtKB-SubCell"/>
</dbReference>
<dbReference type="InterPro" id="IPR017871">
    <property type="entry name" value="ABC_transporter-like_CS"/>
</dbReference>
<evidence type="ECO:0000256" key="4">
    <source>
        <dbReference type="ARBA" id="ARBA00022840"/>
    </source>
</evidence>
<evidence type="ECO:0000256" key="5">
    <source>
        <dbReference type="ARBA" id="ARBA00022989"/>
    </source>
</evidence>
<name>A0A9N9RIA7_9DIPT</name>
<dbReference type="GO" id="GO:0016887">
    <property type="term" value="F:ATP hydrolysis activity"/>
    <property type="evidence" value="ECO:0007669"/>
    <property type="project" value="InterPro"/>
</dbReference>
<dbReference type="OrthoDB" id="10255969at2759"/>
<evidence type="ECO:0000256" key="6">
    <source>
        <dbReference type="ARBA" id="ARBA00023136"/>
    </source>
</evidence>
<feature type="transmembrane region" description="Helical" evidence="7">
    <location>
        <begin position="517"/>
        <end position="539"/>
    </location>
</feature>
<evidence type="ECO:0000256" key="7">
    <source>
        <dbReference type="SAM" id="Phobius"/>
    </source>
</evidence>
<dbReference type="InterPro" id="IPR003439">
    <property type="entry name" value="ABC_transporter-like_ATP-bd"/>
</dbReference>
<feature type="transmembrane region" description="Helical" evidence="7">
    <location>
        <begin position="685"/>
        <end position="703"/>
    </location>
</feature>
<dbReference type="AlphaFoldDB" id="A0A9N9RIA7"/>
<reference evidence="10" key="2">
    <citation type="submission" date="2022-10" db="EMBL/GenBank/DDBJ databases">
        <authorList>
            <consortium name="ENA_rothamsted_submissions"/>
            <consortium name="culmorum"/>
            <person name="King R."/>
        </authorList>
    </citation>
    <scope>NUCLEOTIDE SEQUENCE</scope>
</reference>
<dbReference type="GO" id="GO:0005524">
    <property type="term" value="F:ATP binding"/>
    <property type="evidence" value="ECO:0007669"/>
    <property type="project" value="UniProtKB-KW"/>
</dbReference>
<keyword evidence="5 7" id="KW-1133">Transmembrane helix</keyword>
<dbReference type="GO" id="GO:0140359">
    <property type="term" value="F:ABC-type transporter activity"/>
    <property type="evidence" value="ECO:0007669"/>
    <property type="project" value="InterPro"/>
</dbReference>
<dbReference type="EMBL" id="OU895877">
    <property type="protein sequence ID" value="CAG9797342.1"/>
    <property type="molecule type" value="Genomic_DNA"/>
</dbReference>
<dbReference type="Pfam" id="PF12698">
    <property type="entry name" value="ABC2_membrane_3"/>
    <property type="match status" value="1"/>
</dbReference>
<feature type="domain" description="ABC transporter" evidence="8">
    <location>
        <begin position="4"/>
        <end position="239"/>
    </location>
</feature>
<evidence type="ECO:0000259" key="9">
    <source>
        <dbReference type="PROSITE" id="PS51012"/>
    </source>
</evidence>
<dbReference type="InterPro" id="IPR047817">
    <property type="entry name" value="ABC2_TM_bact-type"/>
</dbReference>
<dbReference type="Pfam" id="PF00005">
    <property type="entry name" value="ABC_tran"/>
    <property type="match status" value="1"/>
</dbReference>
<evidence type="ECO:0000256" key="2">
    <source>
        <dbReference type="ARBA" id="ARBA00022692"/>
    </source>
</evidence>
<dbReference type="PROSITE" id="PS50893">
    <property type="entry name" value="ABC_TRANSPORTER_2"/>
    <property type="match status" value="1"/>
</dbReference>
<keyword evidence="2 7" id="KW-0812">Transmembrane</keyword>
<keyword evidence="11" id="KW-1185">Reference proteome</keyword>
<reference evidence="10" key="1">
    <citation type="submission" date="2022-01" db="EMBL/GenBank/DDBJ databases">
        <authorList>
            <person name="King R."/>
        </authorList>
    </citation>
    <scope>NUCLEOTIDE SEQUENCE</scope>
</reference>
<feature type="transmembrane region" description="Helical" evidence="7">
    <location>
        <begin position="559"/>
        <end position="586"/>
    </location>
</feature>
<keyword evidence="6 7" id="KW-0472">Membrane</keyword>
<keyword evidence="4" id="KW-0067">ATP-binding</keyword>
<dbReference type="Gene3D" id="3.40.50.300">
    <property type="entry name" value="P-loop containing nucleotide triphosphate hydrolases"/>
    <property type="match status" value="1"/>
</dbReference>
<feature type="domain" description="ABC transmembrane type-2" evidence="9">
    <location>
        <begin position="481"/>
        <end position="709"/>
    </location>
</feature>
<evidence type="ECO:0000259" key="8">
    <source>
        <dbReference type="PROSITE" id="PS50893"/>
    </source>
</evidence>
<accession>A0A9N9RIA7</accession>
<proteinExistence type="predicted"/>